<dbReference type="Proteomes" id="UP001212189">
    <property type="component" value="Chromosome"/>
</dbReference>
<dbReference type="InterPro" id="IPR058163">
    <property type="entry name" value="LysR-type_TF_proteobact-type"/>
</dbReference>
<dbReference type="Gene3D" id="1.10.10.10">
    <property type="entry name" value="Winged helix-like DNA-binding domain superfamily/Winged helix DNA-binding domain"/>
    <property type="match status" value="1"/>
</dbReference>
<dbReference type="RefSeq" id="WP_269818575.1">
    <property type="nucleotide sequence ID" value="NZ_CP114976.1"/>
</dbReference>
<dbReference type="InterPro" id="IPR036388">
    <property type="entry name" value="WH-like_DNA-bd_sf"/>
</dbReference>
<keyword evidence="3" id="KW-0238">DNA-binding</keyword>
<gene>
    <name evidence="6" type="ORF">O6P33_01945</name>
</gene>
<dbReference type="InterPro" id="IPR000847">
    <property type="entry name" value="LysR_HTH_N"/>
</dbReference>
<dbReference type="PROSITE" id="PS50931">
    <property type="entry name" value="HTH_LYSR"/>
    <property type="match status" value="1"/>
</dbReference>
<dbReference type="SUPFAM" id="SSF46785">
    <property type="entry name" value="Winged helix' DNA-binding domain"/>
    <property type="match status" value="1"/>
</dbReference>
<name>A0AAF0ALG0_9GAMM</name>
<dbReference type="Pfam" id="PF00126">
    <property type="entry name" value="HTH_1"/>
    <property type="match status" value="1"/>
</dbReference>
<dbReference type="InterPro" id="IPR036390">
    <property type="entry name" value="WH_DNA-bd_sf"/>
</dbReference>
<keyword evidence="4" id="KW-0804">Transcription</keyword>
<comment type="similarity">
    <text evidence="1">Belongs to the LysR transcriptional regulatory family.</text>
</comment>
<dbReference type="FunFam" id="1.10.10.10:FF:000001">
    <property type="entry name" value="LysR family transcriptional regulator"/>
    <property type="match status" value="1"/>
</dbReference>
<protein>
    <submittedName>
        <fullName evidence="6">LysR family transcriptional regulator</fullName>
    </submittedName>
</protein>
<dbReference type="KEGG" id="dce:O6P33_01945"/>
<dbReference type="EMBL" id="CP114976">
    <property type="protein sequence ID" value="WBE25633.1"/>
    <property type="molecule type" value="Genomic_DNA"/>
</dbReference>
<dbReference type="GO" id="GO:0006351">
    <property type="term" value="P:DNA-templated transcription"/>
    <property type="evidence" value="ECO:0007669"/>
    <property type="project" value="TreeGrafter"/>
</dbReference>
<dbReference type="FunFam" id="3.40.190.10:FF:000017">
    <property type="entry name" value="Glycine cleavage system transcriptional activator"/>
    <property type="match status" value="1"/>
</dbReference>
<evidence type="ECO:0000256" key="3">
    <source>
        <dbReference type="ARBA" id="ARBA00023125"/>
    </source>
</evidence>
<evidence type="ECO:0000256" key="4">
    <source>
        <dbReference type="ARBA" id="ARBA00023163"/>
    </source>
</evidence>
<evidence type="ECO:0000259" key="5">
    <source>
        <dbReference type="PROSITE" id="PS50931"/>
    </source>
</evidence>
<dbReference type="PANTHER" id="PTHR30537:SF74">
    <property type="entry name" value="HTH-TYPE TRANSCRIPTIONAL REGULATOR TRPI"/>
    <property type="match status" value="1"/>
</dbReference>
<dbReference type="SUPFAM" id="SSF53850">
    <property type="entry name" value="Periplasmic binding protein-like II"/>
    <property type="match status" value="1"/>
</dbReference>
<dbReference type="PRINTS" id="PR00039">
    <property type="entry name" value="HTHLYSR"/>
</dbReference>
<reference evidence="6 7" key="1">
    <citation type="submission" date="2022-12" db="EMBL/GenBank/DDBJ databases">
        <title>Coexistence and Characterization of a Novel Tigecycline Resistance gene tet(X) variant and blaNDM-1 in a Pseudomonas caeni Isolate of Chicken Origin.</title>
        <authorList>
            <person name="Lu X."/>
            <person name="Zhang L."/>
            <person name="Li R."/>
            <person name="Wang Z."/>
        </authorList>
    </citation>
    <scope>NUCLEOTIDE SEQUENCE [LARGE SCALE GENOMIC DNA]</scope>
    <source>
        <strain evidence="6 7">CE14</strain>
    </source>
</reference>
<dbReference type="Gene3D" id="3.40.190.10">
    <property type="entry name" value="Periplasmic binding protein-like II"/>
    <property type="match status" value="2"/>
</dbReference>
<organism evidence="6 7">
    <name type="scientific">Denitrificimonas caeni</name>
    <dbReference type="NCBI Taxonomy" id="521720"/>
    <lineage>
        <taxon>Bacteria</taxon>
        <taxon>Pseudomonadati</taxon>
        <taxon>Pseudomonadota</taxon>
        <taxon>Gammaproteobacteria</taxon>
        <taxon>Pseudomonadales</taxon>
        <taxon>Pseudomonadaceae</taxon>
        <taxon>Denitrificimonas</taxon>
    </lineage>
</organism>
<sequence>MSDNFNLPPLNALKAFEASARLQSISLAAKELHVTHGAVSRQVKQLEEHLAVSLLAKHGRGIKLTDAGSQLYEASTAAFAQIHSACVAIRQQTQQAPFVLACPGSLLARWLIPRLEQLQRDLPDLRLQVITSASDDSNLQRSDADASLLFLDQPCPDNMLAYTLDNERIGPVLSPLYQHAAILQTASPAQLLQEPLLFTRSRPQAWPQWAKAQQLDATDLSYAQGFEHLYYLLEAAVSGLGVAIAPEHLVRSDIANGRLIAPWGFIETSAKLVLLAHKNQHEQRVQQLGEWLIHSL</sequence>
<keyword evidence="7" id="KW-1185">Reference proteome</keyword>
<dbReference type="GO" id="GO:0003700">
    <property type="term" value="F:DNA-binding transcription factor activity"/>
    <property type="evidence" value="ECO:0007669"/>
    <property type="project" value="InterPro"/>
</dbReference>
<dbReference type="AlphaFoldDB" id="A0AAF0ALG0"/>
<proteinExistence type="inferred from homology"/>
<feature type="domain" description="HTH lysR-type" evidence="5">
    <location>
        <begin position="8"/>
        <end position="65"/>
    </location>
</feature>
<dbReference type="Pfam" id="PF03466">
    <property type="entry name" value="LysR_substrate"/>
    <property type="match status" value="1"/>
</dbReference>
<evidence type="ECO:0000256" key="2">
    <source>
        <dbReference type="ARBA" id="ARBA00023015"/>
    </source>
</evidence>
<accession>A0AAF0ALG0</accession>
<dbReference type="PANTHER" id="PTHR30537">
    <property type="entry name" value="HTH-TYPE TRANSCRIPTIONAL REGULATOR"/>
    <property type="match status" value="1"/>
</dbReference>
<keyword evidence="2" id="KW-0805">Transcription regulation</keyword>
<dbReference type="InterPro" id="IPR005119">
    <property type="entry name" value="LysR_subst-bd"/>
</dbReference>
<dbReference type="GO" id="GO:0043565">
    <property type="term" value="F:sequence-specific DNA binding"/>
    <property type="evidence" value="ECO:0007669"/>
    <property type="project" value="TreeGrafter"/>
</dbReference>
<evidence type="ECO:0000256" key="1">
    <source>
        <dbReference type="ARBA" id="ARBA00009437"/>
    </source>
</evidence>
<evidence type="ECO:0000313" key="6">
    <source>
        <dbReference type="EMBL" id="WBE25633.1"/>
    </source>
</evidence>
<evidence type="ECO:0000313" key="7">
    <source>
        <dbReference type="Proteomes" id="UP001212189"/>
    </source>
</evidence>